<name>A0A9D4GI74_DREPO</name>
<reference evidence="1" key="2">
    <citation type="submission" date="2020-11" db="EMBL/GenBank/DDBJ databases">
        <authorList>
            <person name="McCartney M.A."/>
            <person name="Auch B."/>
            <person name="Kono T."/>
            <person name="Mallez S."/>
            <person name="Becker A."/>
            <person name="Gohl D.M."/>
            <person name="Silverstein K.A.T."/>
            <person name="Koren S."/>
            <person name="Bechman K.B."/>
            <person name="Herman A."/>
            <person name="Abrahante J.E."/>
            <person name="Garbe J."/>
        </authorList>
    </citation>
    <scope>NUCLEOTIDE SEQUENCE</scope>
    <source>
        <strain evidence="1">Duluth1</strain>
        <tissue evidence="1">Whole animal</tissue>
    </source>
</reference>
<dbReference type="Proteomes" id="UP000828390">
    <property type="component" value="Unassembled WGS sequence"/>
</dbReference>
<keyword evidence="2" id="KW-1185">Reference proteome</keyword>
<dbReference type="AlphaFoldDB" id="A0A9D4GI74"/>
<reference evidence="1" key="1">
    <citation type="journal article" date="2019" name="bioRxiv">
        <title>The Genome of the Zebra Mussel, Dreissena polymorpha: A Resource for Invasive Species Research.</title>
        <authorList>
            <person name="McCartney M.A."/>
            <person name="Auch B."/>
            <person name="Kono T."/>
            <person name="Mallez S."/>
            <person name="Zhang Y."/>
            <person name="Obille A."/>
            <person name="Becker A."/>
            <person name="Abrahante J.E."/>
            <person name="Garbe J."/>
            <person name="Badalamenti J.P."/>
            <person name="Herman A."/>
            <person name="Mangelson H."/>
            <person name="Liachko I."/>
            <person name="Sullivan S."/>
            <person name="Sone E.D."/>
            <person name="Koren S."/>
            <person name="Silverstein K.A.T."/>
            <person name="Beckman K.B."/>
            <person name="Gohl D.M."/>
        </authorList>
    </citation>
    <scope>NUCLEOTIDE SEQUENCE</scope>
    <source>
        <strain evidence="1">Duluth1</strain>
        <tissue evidence="1">Whole animal</tissue>
    </source>
</reference>
<evidence type="ECO:0000313" key="1">
    <source>
        <dbReference type="EMBL" id="KAH3817555.1"/>
    </source>
</evidence>
<sequence length="122" mass="13578">MSFVPLNIGFQHVSRDVIIEQQTTALAQQLFDPERKHGSLVLDVKPMMVVSTTGYIVSILGPYLADDRNSGANILKHMISRNTNDFKNWIRDGDIVVVDRGFCDAGPLLAGWTEVSATLVRY</sequence>
<evidence type="ECO:0000313" key="2">
    <source>
        <dbReference type="Proteomes" id="UP000828390"/>
    </source>
</evidence>
<comment type="caution">
    <text evidence="1">The sequence shown here is derived from an EMBL/GenBank/DDBJ whole genome shotgun (WGS) entry which is preliminary data.</text>
</comment>
<evidence type="ECO:0008006" key="3">
    <source>
        <dbReference type="Google" id="ProtNLM"/>
    </source>
</evidence>
<protein>
    <recommendedName>
        <fullName evidence="3">DDE Tnp4 domain-containing protein</fullName>
    </recommendedName>
</protein>
<proteinExistence type="predicted"/>
<organism evidence="1 2">
    <name type="scientific">Dreissena polymorpha</name>
    <name type="common">Zebra mussel</name>
    <name type="synonym">Mytilus polymorpha</name>
    <dbReference type="NCBI Taxonomy" id="45954"/>
    <lineage>
        <taxon>Eukaryota</taxon>
        <taxon>Metazoa</taxon>
        <taxon>Spiralia</taxon>
        <taxon>Lophotrochozoa</taxon>
        <taxon>Mollusca</taxon>
        <taxon>Bivalvia</taxon>
        <taxon>Autobranchia</taxon>
        <taxon>Heteroconchia</taxon>
        <taxon>Euheterodonta</taxon>
        <taxon>Imparidentia</taxon>
        <taxon>Neoheterodontei</taxon>
        <taxon>Myida</taxon>
        <taxon>Dreissenoidea</taxon>
        <taxon>Dreissenidae</taxon>
        <taxon>Dreissena</taxon>
    </lineage>
</organism>
<dbReference type="EMBL" id="JAIWYP010000005">
    <property type="protein sequence ID" value="KAH3817555.1"/>
    <property type="molecule type" value="Genomic_DNA"/>
</dbReference>
<accession>A0A9D4GI74</accession>
<gene>
    <name evidence="1" type="ORF">DPMN_119093</name>
</gene>